<reference evidence="4" key="2">
    <citation type="submission" date="2019-10" db="EMBL/GenBank/DDBJ databases">
        <title>Conservation and host-specific expression of non-tandemly repeated heterogenous ribosome RNA gene in arbuscular mycorrhizal fungi.</title>
        <authorList>
            <person name="Maeda T."/>
            <person name="Kobayashi Y."/>
            <person name="Nakagawa T."/>
            <person name="Ezawa T."/>
            <person name="Yamaguchi K."/>
            <person name="Bino T."/>
            <person name="Nishimoto Y."/>
            <person name="Shigenobu S."/>
            <person name="Kawaguchi M."/>
        </authorList>
    </citation>
    <scope>NUCLEOTIDE SEQUENCE</scope>
    <source>
        <strain evidence="4">HR1</strain>
    </source>
</reference>
<protein>
    <submittedName>
        <fullName evidence="4">Mitochondrial splicing suppressor</fullName>
    </submittedName>
</protein>
<dbReference type="PANTHER" id="PTHR28069:SF1">
    <property type="entry name" value="PROTEIN MSS51, MITOCHONDRIAL"/>
    <property type="match status" value="1"/>
</dbReference>
<reference evidence="3 5" key="1">
    <citation type="submission" date="2017-11" db="EMBL/GenBank/DDBJ databases">
        <title>The genome of Rhizophagus clarus HR1 reveals common genetic basis of auxotrophy among arbuscular mycorrhizal fungi.</title>
        <authorList>
            <person name="Kobayashi Y."/>
        </authorList>
    </citation>
    <scope>NUCLEOTIDE SEQUENCE [LARGE SCALE GENOMIC DNA]</scope>
    <source>
        <strain evidence="3 5">HR1</strain>
    </source>
</reference>
<proteinExistence type="predicted"/>
<evidence type="ECO:0000313" key="5">
    <source>
        <dbReference type="Proteomes" id="UP000247702"/>
    </source>
</evidence>
<name>A0A2Z6S9N7_9GLOM</name>
<organism evidence="3 5">
    <name type="scientific">Rhizophagus clarus</name>
    <dbReference type="NCBI Taxonomy" id="94130"/>
    <lineage>
        <taxon>Eukaryota</taxon>
        <taxon>Fungi</taxon>
        <taxon>Fungi incertae sedis</taxon>
        <taxon>Mucoromycota</taxon>
        <taxon>Glomeromycotina</taxon>
        <taxon>Glomeromycetes</taxon>
        <taxon>Glomerales</taxon>
        <taxon>Glomeraceae</taxon>
        <taxon>Rhizophagus</taxon>
    </lineage>
</organism>
<dbReference type="STRING" id="94130.A0A2Z6S9N7"/>
<dbReference type="Proteomes" id="UP000615446">
    <property type="component" value="Unassembled WGS sequence"/>
</dbReference>
<feature type="domain" description="Mitochondrial splicing suppressor 51-like C-terminal" evidence="2">
    <location>
        <begin position="224"/>
        <end position="393"/>
    </location>
</feature>
<evidence type="ECO:0000313" key="3">
    <source>
        <dbReference type="EMBL" id="GBC01307.1"/>
    </source>
</evidence>
<feature type="domain" description="Mitochondrial splicing suppressor 51 zinc-finger" evidence="1">
    <location>
        <begin position="72"/>
        <end position="130"/>
    </location>
</feature>
<accession>A0A2Z6S9N7</accession>
<evidence type="ECO:0000259" key="1">
    <source>
        <dbReference type="Pfam" id="PF13824"/>
    </source>
</evidence>
<dbReference type="AlphaFoldDB" id="A0A2Z6S9N7"/>
<evidence type="ECO:0000259" key="2">
    <source>
        <dbReference type="Pfam" id="PF20179"/>
    </source>
</evidence>
<dbReference type="EMBL" id="BEXD01003480">
    <property type="protein sequence ID" value="GBC01307.1"/>
    <property type="molecule type" value="Genomic_DNA"/>
</dbReference>
<dbReference type="Pfam" id="PF13824">
    <property type="entry name" value="zf-Mss51"/>
    <property type="match status" value="1"/>
</dbReference>
<dbReference type="Proteomes" id="UP000247702">
    <property type="component" value="Unassembled WGS sequence"/>
</dbReference>
<dbReference type="OrthoDB" id="5282002at2759"/>
<dbReference type="InterPro" id="IPR046824">
    <property type="entry name" value="Mss51-like_C"/>
</dbReference>
<dbReference type="Pfam" id="PF20179">
    <property type="entry name" value="MSS51_C"/>
    <property type="match status" value="1"/>
</dbReference>
<keyword evidence="5" id="KW-1185">Reference proteome</keyword>
<dbReference type="EMBL" id="BLAL01000160">
    <property type="protein sequence ID" value="GES86582.1"/>
    <property type="molecule type" value="Genomic_DNA"/>
</dbReference>
<sequence>MLFSARNDFNTHLNHIRTYISLKSTFSRQNSPKPISTAKPILSQDNLFHPLSKSPFEDLRHRYKQICVYGSCPVCLSQDNEVKNKPKYECPDCGYPTHCSLEHYLQDKEKHKNLGTCSMLKQSNEDEHDLRSGRTMIELDFPSSQPLDEQVNMLNWDLYFYTRGFPSMDNDRSVRHVSKLLTYPITIASILHEYGPYTIKNRLTDEGLKSLTALRTILYPKVISHDIKSQNPKEIIRIFVLGARAESLLPLHIYSQLSYLFPFTYFHIYFIGPESLPSINNTSHKHTNYAPQLSFTWSTTFYHDYHDSLTPFDPYTDVFFLFSPGISQTNTWHDTMIKLLQTKCAIFITGFDQEDLHSEVNAIEEKSEKGEYELDWLLRPGENVFKSMKREIDLKDVRVGVWANWGIFGIRGKKYDVVHEDDR</sequence>
<comment type="caution">
    <text evidence="3">The sequence shown here is derived from an EMBL/GenBank/DDBJ whole genome shotgun (WGS) entry which is preliminary data.</text>
</comment>
<dbReference type="PANTHER" id="PTHR28069">
    <property type="entry name" value="GH20023P"/>
    <property type="match status" value="1"/>
</dbReference>
<evidence type="ECO:0000313" key="4">
    <source>
        <dbReference type="EMBL" id="GES86582.1"/>
    </source>
</evidence>
<gene>
    <name evidence="4" type="ORF">RCL2_001363800</name>
    <name evidence="3" type="ORF">RclHR1_04130023</name>
</gene>
<dbReference type="InterPro" id="IPR032717">
    <property type="entry name" value="Mss51_Znf"/>
</dbReference>